<gene>
    <name evidence="1" type="ORF">F6B42_14390</name>
</gene>
<name>A0A5J5IPV2_9MICO</name>
<sequence>MARTRLAQFVACRDRHVDALALLTEAALHDAIADGVSIDRLAAELDLSPQTLASILTRDTTLRELHPVRAGA</sequence>
<keyword evidence="2" id="KW-1185">Reference proteome</keyword>
<accession>A0A5J5IPV2</accession>
<evidence type="ECO:0000313" key="1">
    <source>
        <dbReference type="EMBL" id="KAA9083737.1"/>
    </source>
</evidence>
<reference evidence="2" key="1">
    <citation type="submission" date="2019-09" db="EMBL/GenBank/DDBJ databases">
        <title>Mumia zhuanghuii sp. nov. isolated from the intestinal contents of plateau pika (Ochotona curzoniae) in the Qinghai-Tibet plateau of China.</title>
        <authorList>
            <person name="Tian Z."/>
        </authorList>
    </citation>
    <scope>NUCLEOTIDE SEQUENCE [LARGE SCALE GENOMIC DNA]</scope>
    <source>
        <strain evidence="2">DSM 25564</strain>
    </source>
</reference>
<dbReference type="RefSeq" id="WP_150420447.1">
    <property type="nucleotide sequence ID" value="NZ_VYRZ01000005.1"/>
</dbReference>
<evidence type="ECO:0000313" key="2">
    <source>
        <dbReference type="Proteomes" id="UP000327039"/>
    </source>
</evidence>
<organism evidence="1 2">
    <name type="scientific">Microbacterium radiodurans</name>
    <dbReference type="NCBI Taxonomy" id="661398"/>
    <lineage>
        <taxon>Bacteria</taxon>
        <taxon>Bacillati</taxon>
        <taxon>Actinomycetota</taxon>
        <taxon>Actinomycetes</taxon>
        <taxon>Micrococcales</taxon>
        <taxon>Microbacteriaceae</taxon>
        <taxon>Microbacterium</taxon>
    </lineage>
</organism>
<comment type="caution">
    <text evidence="1">The sequence shown here is derived from an EMBL/GenBank/DDBJ whole genome shotgun (WGS) entry which is preliminary data.</text>
</comment>
<dbReference type="EMBL" id="VYRZ01000005">
    <property type="protein sequence ID" value="KAA9083737.1"/>
    <property type="molecule type" value="Genomic_DNA"/>
</dbReference>
<dbReference type="AlphaFoldDB" id="A0A5J5IPV2"/>
<dbReference type="Proteomes" id="UP000327039">
    <property type="component" value="Unassembled WGS sequence"/>
</dbReference>
<protein>
    <submittedName>
        <fullName evidence="1">Uncharacterized protein</fullName>
    </submittedName>
</protein>
<proteinExistence type="predicted"/>